<proteinExistence type="predicted"/>
<accession>A0A1H0A0Q9</accession>
<keyword evidence="1" id="KW-0812">Transmembrane</keyword>
<keyword evidence="1" id="KW-0472">Membrane</keyword>
<evidence type="ECO:0000313" key="2">
    <source>
        <dbReference type="EMBL" id="SDN27180.1"/>
    </source>
</evidence>
<dbReference type="EMBL" id="LT629701">
    <property type="protein sequence ID" value="SDN27180.1"/>
    <property type="molecule type" value="Genomic_DNA"/>
</dbReference>
<feature type="transmembrane region" description="Helical" evidence="1">
    <location>
        <begin position="15"/>
        <end position="37"/>
    </location>
</feature>
<evidence type="ECO:0000256" key="1">
    <source>
        <dbReference type="SAM" id="Phobius"/>
    </source>
</evidence>
<dbReference type="Proteomes" id="UP000183376">
    <property type="component" value="Chromosome I"/>
</dbReference>
<dbReference type="STRING" id="211114.SAMN04489726_5819"/>
<keyword evidence="3" id="KW-1185">Reference proteome</keyword>
<evidence type="ECO:0000313" key="3">
    <source>
        <dbReference type="Proteomes" id="UP000183376"/>
    </source>
</evidence>
<gene>
    <name evidence="2" type="ORF">SAMN04489726_5819</name>
</gene>
<sequence>MLTEGAARQSLPMELLGILALLGGLAVLAALPLVVVLHTVEARRR</sequence>
<reference evidence="2 3" key="1">
    <citation type="submission" date="2016-10" db="EMBL/GenBank/DDBJ databases">
        <authorList>
            <person name="de Groot N.N."/>
        </authorList>
    </citation>
    <scope>NUCLEOTIDE SEQUENCE [LARGE SCALE GENOMIC DNA]</scope>
    <source>
        <strain evidence="2 3">DSM 44149</strain>
    </source>
</reference>
<keyword evidence="1" id="KW-1133">Transmembrane helix</keyword>
<protein>
    <submittedName>
        <fullName evidence="2">Uncharacterized protein</fullName>
    </submittedName>
</protein>
<dbReference type="AlphaFoldDB" id="A0A1H0A0Q9"/>
<organism evidence="2 3">
    <name type="scientific">Allokutzneria albata</name>
    <name type="common">Kibdelosporangium albatum</name>
    <dbReference type="NCBI Taxonomy" id="211114"/>
    <lineage>
        <taxon>Bacteria</taxon>
        <taxon>Bacillati</taxon>
        <taxon>Actinomycetota</taxon>
        <taxon>Actinomycetes</taxon>
        <taxon>Pseudonocardiales</taxon>
        <taxon>Pseudonocardiaceae</taxon>
        <taxon>Allokutzneria</taxon>
    </lineage>
</organism>
<name>A0A1H0A0Q9_ALLAB</name>